<accession>A0A9P0HTQ7</accession>
<organism evidence="3 4">
    <name type="scientific">Nezara viridula</name>
    <name type="common">Southern green stink bug</name>
    <name type="synonym">Cimex viridulus</name>
    <dbReference type="NCBI Taxonomy" id="85310"/>
    <lineage>
        <taxon>Eukaryota</taxon>
        <taxon>Metazoa</taxon>
        <taxon>Ecdysozoa</taxon>
        <taxon>Arthropoda</taxon>
        <taxon>Hexapoda</taxon>
        <taxon>Insecta</taxon>
        <taxon>Pterygota</taxon>
        <taxon>Neoptera</taxon>
        <taxon>Paraneoptera</taxon>
        <taxon>Hemiptera</taxon>
        <taxon>Heteroptera</taxon>
        <taxon>Panheteroptera</taxon>
        <taxon>Pentatomomorpha</taxon>
        <taxon>Pentatomoidea</taxon>
        <taxon>Pentatomidae</taxon>
        <taxon>Pentatominae</taxon>
        <taxon>Nezara</taxon>
    </lineage>
</organism>
<gene>
    <name evidence="3" type="ORF">NEZAVI_LOCUS15488</name>
</gene>
<feature type="compositionally biased region" description="Polar residues" evidence="2">
    <location>
        <begin position="346"/>
        <end position="358"/>
    </location>
</feature>
<evidence type="ECO:0000256" key="1">
    <source>
        <dbReference type="SAM" id="Coils"/>
    </source>
</evidence>
<reference evidence="3" key="1">
    <citation type="submission" date="2022-01" db="EMBL/GenBank/DDBJ databases">
        <authorList>
            <person name="King R."/>
        </authorList>
    </citation>
    <scope>NUCLEOTIDE SEQUENCE</scope>
</reference>
<dbReference type="OrthoDB" id="1684102at2759"/>
<evidence type="ECO:0000313" key="3">
    <source>
        <dbReference type="EMBL" id="CAH1407856.1"/>
    </source>
</evidence>
<sequence>MCLLKMEPFPKTPFQFPLAVVGETEEGSVGMEVVRQGEEDRTPPFHHILSEQAKSLIALQELQNEVGALLEFREVVMEAFPQLRSKLRSSGSSRWEPGVRVKRKPRPEEPRSRSNSRSSKAASSVVADSGFCTKPAEPSEDELWTLLELIQAKGTRLRLEAETLRSRSLSDLSPDRLQALLQERERLLSQLSEMEAERAARLEETLRLSQRVEELTEEKQRLEAALASSTPRLGTLDGIVSSPAERIVCQGGVSPSKEVTAAILRETNVLELQRHLLTTSYENQVAGKRLERLTRIRESLTRQLDKYKEENEDLKFQLEEKSIELEGTRARVRLLERGHESREADNSSTESAGQQSGETPKRPRSRIPLKATSIKPPRPIPISQNRKPPAQGGLDHDSLESRELDRSMRSEIVLQPEIRQKPEPHQTKSVSATTRKKKEDESLPRYFDSIDSLPESDSLDMV</sequence>
<protein>
    <submittedName>
        <fullName evidence="3">Uncharacterized protein</fullName>
    </submittedName>
</protein>
<dbReference type="EMBL" id="OV725083">
    <property type="protein sequence ID" value="CAH1407856.1"/>
    <property type="molecule type" value="Genomic_DNA"/>
</dbReference>
<dbReference type="Proteomes" id="UP001152798">
    <property type="component" value="Chromosome 7"/>
</dbReference>
<feature type="coiled-coil region" evidence="1">
    <location>
        <begin position="177"/>
        <end position="225"/>
    </location>
</feature>
<feature type="region of interest" description="Disordered" evidence="2">
    <location>
        <begin position="337"/>
        <end position="462"/>
    </location>
</feature>
<feature type="compositionally biased region" description="Low complexity" evidence="2">
    <location>
        <begin position="113"/>
        <end position="127"/>
    </location>
</feature>
<keyword evidence="4" id="KW-1185">Reference proteome</keyword>
<proteinExistence type="predicted"/>
<feature type="region of interest" description="Disordered" evidence="2">
    <location>
        <begin position="87"/>
        <end position="132"/>
    </location>
</feature>
<feature type="compositionally biased region" description="Basic and acidic residues" evidence="2">
    <location>
        <begin position="394"/>
        <end position="409"/>
    </location>
</feature>
<keyword evidence="1" id="KW-0175">Coiled coil</keyword>
<name>A0A9P0HTQ7_NEZVI</name>
<dbReference type="AlphaFoldDB" id="A0A9P0HTQ7"/>
<evidence type="ECO:0000256" key="2">
    <source>
        <dbReference type="SAM" id="MobiDB-lite"/>
    </source>
</evidence>
<evidence type="ECO:0000313" key="4">
    <source>
        <dbReference type="Proteomes" id="UP001152798"/>
    </source>
</evidence>
<feature type="coiled-coil region" evidence="1">
    <location>
        <begin position="290"/>
        <end position="331"/>
    </location>
</feature>